<protein>
    <recommendedName>
        <fullName evidence="8">KRR1 small subunit processome component</fullName>
    </recommendedName>
    <alternativeName>
        <fullName evidence="8">KRR-R motif-containing protein 1</fullName>
    </alternativeName>
</protein>
<dbReference type="InterPro" id="IPR048549">
    <property type="entry name" value="KRR1-like_KH2_euk"/>
</dbReference>
<feature type="domain" description="K Homology" evidence="10">
    <location>
        <begin position="105"/>
        <end position="182"/>
    </location>
</feature>
<feature type="region of interest" description="Disordered" evidence="9">
    <location>
        <begin position="270"/>
        <end position="336"/>
    </location>
</feature>
<comment type="function">
    <text evidence="8">Required for 40S ribosome biogenesis. Involved in nucleolar processing of pre-18S ribosomal RNA and ribosome assembly.</text>
</comment>
<comment type="subcellular location">
    <subcellularLocation>
        <location evidence="1 8">Nucleus</location>
        <location evidence="1 8">Nucleolus</location>
    </subcellularLocation>
</comment>
<accession>A0ABP0ILN0</accession>
<dbReference type="Pfam" id="PF21800">
    <property type="entry name" value="KH_KRR1_2nd"/>
    <property type="match status" value="1"/>
</dbReference>
<keyword evidence="4 8" id="KW-0698">rRNA processing</keyword>
<feature type="region of interest" description="Disordered" evidence="9">
    <location>
        <begin position="221"/>
        <end position="255"/>
    </location>
</feature>
<evidence type="ECO:0000256" key="4">
    <source>
        <dbReference type="ARBA" id="ARBA00022552"/>
    </source>
</evidence>
<evidence type="ECO:0000256" key="1">
    <source>
        <dbReference type="ARBA" id="ARBA00004604"/>
    </source>
</evidence>
<dbReference type="Proteomes" id="UP001642464">
    <property type="component" value="Unassembled WGS sequence"/>
</dbReference>
<dbReference type="Gene3D" id="3.30.1370.10">
    <property type="entry name" value="K Homology domain, type 1"/>
    <property type="match status" value="2"/>
</dbReference>
<reference evidence="11 12" key="1">
    <citation type="submission" date="2024-02" db="EMBL/GenBank/DDBJ databases">
        <authorList>
            <person name="Chen Y."/>
            <person name="Shah S."/>
            <person name="Dougan E. K."/>
            <person name="Thang M."/>
            <person name="Chan C."/>
        </authorList>
    </citation>
    <scope>NUCLEOTIDE SEQUENCE [LARGE SCALE GENOMIC DNA]</scope>
</reference>
<dbReference type="SMART" id="SM00322">
    <property type="entry name" value="KH"/>
    <property type="match status" value="1"/>
</dbReference>
<dbReference type="Pfam" id="PF17903">
    <property type="entry name" value="KH_KRR1_1st"/>
    <property type="match status" value="1"/>
</dbReference>
<dbReference type="PANTHER" id="PTHR12581">
    <property type="entry name" value="HIV-1 REV BINDING PROTEIN 2, 3"/>
    <property type="match status" value="1"/>
</dbReference>
<evidence type="ECO:0000256" key="5">
    <source>
        <dbReference type="ARBA" id="ARBA00022884"/>
    </source>
</evidence>
<organism evidence="11 12">
    <name type="scientific">Durusdinium trenchii</name>
    <dbReference type="NCBI Taxonomy" id="1381693"/>
    <lineage>
        <taxon>Eukaryota</taxon>
        <taxon>Sar</taxon>
        <taxon>Alveolata</taxon>
        <taxon>Dinophyceae</taxon>
        <taxon>Suessiales</taxon>
        <taxon>Symbiodiniaceae</taxon>
        <taxon>Durusdinium</taxon>
    </lineage>
</organism>
<sequence>MKKKREAKSGQPATSEVHESAKEPSSDGAKKKYRKEKPWDHEGIDHWKPVSMSKEDVPSTGVLMEESSFATLFPQYREQYLKQVWPDVKSLLAEHRSACKPEQARKREDEVYCDIMKIGGLVRSKERFVKRRQRLVGPNGSTLKAIELLTQCFVLVQGQTVSIMGSIKGIKQVRRIVEDCFHNIHPIYHIKELMIRRELEKDPELKNENWERFLPHFKNRNVQRKKLKTKKAKKKTKDVFPPQPAPRKEDLQMESGEFFLNEKERQLRQRIAKREAQQAKSAEKRRERAKEYEPPVPKAKKPKKASEESAKEIAQRLARKAQVNSSKKRPASDLLL</sequence>
<dbReference type="InterPro" id="IPR041174">
    <property type="entry name" value="KRR1-like_KH1"/>
</dbReference>
<feature type="compositionally biased region" description="Basic and acidic residues" evidence="9">
    <location>
        <begin position="270"/>
        <end position="293"/>
    </location>
</feature>
<keyword evidence="12" id="KW-1185">Reference proteome</keyword>
<dbReference type="InterPro" id="IPR036612">
    <property type="entry name" value="KH_dom_type_1_sf"/>
</dbReference>
<dbReference type="PIRSF" id="PIRSF006515">
    <property type="entry name" value="KRR1"/>
    <property type="match status" value="1"/>
</dbReference>
<evidence type="ECO:0000256" key="8">
    <source>
        <dbReference type="PIRNR" id="PIRNR006515"/>
    </source>
</evidence>
<gene>
    <name evidence="11" type="ORF">SCF082_LOCUS7266</name>
</gene>
<dbReference type="SUPFAM" id="SSF54791">
    <property type="entry name" value="Eukaryotic type KH-domain (KH-domain type I)"/>
    <property type="match status" value="1"/>
</dbReference>
<dbReference type="InterPro" id="IPR004087">
    <property type="entry name" value="KH_dom"/>
</dbReference>
<evidence type="ECO:0000313" key="11">
    <source>
        <dbReference type="EMBL" id="CAK9002260.1"/>
    </source>
</evidence>
<feature type="compositionally biased region" description="Basic and acidic residues" evidence="9">
    <location>
        <begin position="16"/>
        <end position="46"/>
    </location>
</feature>
<keyword evidence="3 8" id="KW-0690">Ribosome biogenesis</keyword>
<evidence type="ECO:0000256" key="6">
    <source>
        <dbReference type="ARBA" id="ARBA00023242"/>
    </source>
</evidence>
<evidence type="ECO:0000256" key="2">
    <source>
        <dbReference type="ARBA" id="ARBA00009344"/>
    </source>
</evidence>
<feature type="region of interest" description="Disordered" evidence="9">
    <location>
        <begin position="1"/>
        <end position="46"/>
    </location>
</feature>
<dbReference type="InterPro" id="IPR048548">
    <property type="entry name" value="KRR1-like_KH2"/>
</dbReference>
<dbReference type="EMBL" id="CAXAMM010004058">
    <property type="protein sequence ID" value="CAK9002260.1"/>
    <property type="molecule type" value="Genomic_DNA"/>
</dbReference>
<evidence type="ECO:0000256" key="9">
    <source>
        <dbReference type="SAM" id="MobiDB-lite"/>
    </source>
</evidence>
<name>A0ABP0ILN0_9DINO</name>
<feature type="compositionally biased region" description="Basic and acidic residues" evidence="9">
    <location>
        <begin position="304"/>
        <end position="314"/>
    </location>
</feature>
<dbReference type="CDD" id="cd22394">
    <property type="entry name" value="KH-I_KRR1_rpt2"/>
    <property type="match status" value="1"/>
</dbReference>
<dbReference type="InterPro" id="IPR024166">
    <property type="entry name" value="rRNA_assembly_KRR1"/>
</dbReference>
<comment type="similarity">
    <text evidence="2 8">Belongs to the KRR1 family.</text>
</comment>
<evidence type="ECO:0000256" key="7">
    <source>
        <dbReference type="ARBA" id="ARBA00023274"/>
    </source>
</evidence>
<evidence type="ECO:0000313" key="12">
    <source>
        <dbReference type="Proteomes" id="UP001642464"/>
    </source>
</evidence>
<keyword evidence="7 8" id="KW-0687">Ribonucleoprotein</keyword>
<comment type="caution">
    <text evidence="11">The sequence shown here is derived from an EMBL/GenBank/DDBJ whole genome shotgun (WGS) entry which is preliminary data.</text>
</comment>
<dbReference type="PANTHER" id="PTHR12581:SF0">
    <property type="entry name" value="KRR1 SMALL SUBUNIT PROCESSOME COMPONENT HOMOLOG"/>
    <property type="match status" value="1"/>
</dbReference>
<keyword evidence="5 8" id="KW-0694">RNA-binding</keyword>
<evidence type="ECO:0000256" key="3">
    <source>
        <dbReference type="ARBA" id="ARBA00022517"/>
    </source>
</evidence>
<evidence type="ECO:0000259" key="10">
    <source>
        <dbReference type="SMART" id="SM00322"/>
    </source>
</evidence>
<keyword evidence="6 8" id="KW-0539">Nucleus</keyword>
<feature type="compositionally biased region" description="Basic residues" evidence="9">
    <location>
        <begin position="221"/>
        <end position="236"/>
    </location>
</feature>
<proteinExistence type="inferred from homology"/>
<comment type="subunit">
    <text evidence="8">Component of the ribosomal small subunit (SSU) processome.</text>
</comment>